<dbReference type="SUPFAM" id="SSF57850">
    <property type="entry name" value="RING/U-box"/>
    <property type="match status" value="1"/>
</dbReference>
<dbReference type="Pfam" id="PF04434">
    <property type="entry name" value="SWIM"/>
    <property type="match status" value="1"/>
</dbReference>
<gene>
    <name evidence="5" type="ORF">DM02DRAFT_608469</name>
</gene>
<dbReference type="CDD" id="cd16494">
    <property type="entry name" value="RING-CH-C4HC3_ZSWM2"/>
    <property type="match status" value="1"/>
</dbReference>
<keyword evidence="1" id="KW-0863">Zinc-finger</keyword>
<evidence type="ECO:0008006" key="7">
    <source>
        <dbReference type="Google" id="ProtNLM"/>
    </source>
</evidence>
<name>A0A2V1EBE4_9PLEO</name>
<dbReference type="AlphaFoldDB" id="A0A2V1EBE4"/>
<dbReference type="PROSITE" id="PS50966">
    <property type="entry name" value="ZF_SWIM"/>
    <property type="match status" value="1"/>
</dbReference>
<dbReference type="Proteomes" id="UP000244855">
    <property type="component" value="Unassembled WGS sequence"/>
</dbReference>
<dbReference type="InterPro" id="IPR007527">
    <property type="entry name" value="Znf_SWIM"/>
</dbReference>
<dbReference type="STRING" id="97972.A0A2V1EBE4"/>
<dbReference type="PANTHER" id="PTHR21540:SF0">
    <property type="entry name" value="PHD FAMILY PROTEIN"/>
    <property type="match status" value="1"/>
</dbReference>
<dbReference type="EMBL" id="KZ805302">
    <property type="protein sequence ID" value="PVI07853.1"/>
    <property type="molecule type" value="Genomic_DNA"/>
</dbReference>
<evidence type="ECO:0000259" key="4">
    <source>
        <dbReference type="PROSITE" id="PS50966"/>
    </source>
</evidence>
<dbReference type="PROSITE" id="PS50089">
    <property type="entry name" value="ZF_RING_2"/>
    <property type="match status" value="1"/>
</dbReference>
<sequence>MMARRTKTGTTPSASIDVDMPATSPKRSTRKRKAVNYKEPTENDADINEVPAKKRKTAAVKGKARDDASNVESAGKNSKGKAKVRSQTQPQPRKESQPRPRPQPRSVPPKRRRVPDDVVEYRDKGDEVRKRGYQHEPSEKFLGNMGRALSQPLLFVDRQRCDLEEAPRETFTIAGNSGKDYTVNIRDVPSCTCMDFLTRRIPCKHIIYTMVKVLKVQETSHLLYQTALTSSELQSIFDNAPAAPQIDVIEDEPADPKRKPIDGEDCPICYMEFVPGKENITYCKGYCGNNVHKVCMETWLKSQRSMFGKGTCPYCRQDWVR</sequence>
<organism evidence="5 6">
    <name type="scientific">Periconia macrospinosa</name>
    <dbReference type="NCBI Taxonomy" id="97972"/>
    <lineage>
        <taxon>Eukaryota</taxon>
        <taxon>Fungi</taxon>
        <taxon>Dikarya</taxon>
        <taxon>Ascomycota</taxon>
        <taxon>Pezizomycotina</taxon>
        <taxon>Dothideomycetes</taxon>
        <taxon>Pleosporomycetidae</taxon>
        <taxon>Pleosporales</taxon>
        <taxon>Massarineae</taxon>
        <taxon>Periconiaceae</taxon>
        <taxon>Periconia</taxon>
    </lineage>
</organism>
<evidence type="ECO:0000259" key="3">
    <source>
        <dbReference type="PROSITE" id="PS50089"/>
    </source>
</evidence>
<protein>
    <recommendedName>
        <fullName evidence="7">SWIM-type domain-containing protein</fullName>
    </recommendedName>
</protein>
<feature type="domain" description="SWIM-type" evidence="4">
    <location>
        <begin position="181"/>
        <end position="214"/>
    </location>
</feature>
<dbReference type="Pfam" id="PF13639">
    <property type="entry name" value="zf-RING_2"/>
    <property type="match status" value="1"/>
</dbReference>
<dbReference type="InterPro" id="IPR013083">
    <property type="entry name" value="Znf_RING/FYVE/PHD"/>
</dbReference>
<dbReference type="InterPro" id="IPR001841">
    <property type="entry name" value="Znf_RING"/>
</dbReference>
<dbReference type="OrthoDB" id="2122982at2759"/>
<keyword evidence="1" id="KW-0479">Metal-binding</keyword>
<dbReference type="GO" id="GO:0008270">
    <property type="term" value="F:zinc ion binding"/>
    <property type="evidence" value="ECO:0007669"/>
    <property type="project" value="UniProtKB-KW"/>
</dbReference>
<feature type="region of interest" description="Disordered" evidence="2">
    <location>
        <begin position="1"/>
        <end position="120"/>
    </location>
</feature>
<dbReference type="GO" id="GO:0061630">
    <property type="term" value="F:ubiquitin protein ligase activity"/>
    <property type="evidence" value="ECO:0007669"/>
    <property type="project" value="InterPro"/>
</dbReference>
<dbReference type="Gene3D" id="3.30.40.10">
    <property type="entry name" value="Zinc/RING finger domain, C3HC4 (zinc finger)"/>
    <property type="match status" value="1"/>
</dbReference>
<evidence type="ECO:0000256" key="1">
    <source>
        <dbReference type="PROSITE-ProRule" id="PRU00175"/>
    </source>
</evidence>
<evidence type="ECO:0000313" key="5">
    <source>
        <dbReference type="EMBL" id="PVI07853.1"/>
    </source>
</evidence>
<proteinExistence type="predicted"/>
<evidence type="ECO:0000256" key="2">
    <source>
        <dbReference type="SAM" id="MobiDB-lite"/>
    </source>
</evidence>
<accession>A0A2V1EBE4</accession>
<dbReference type="InterPro" id="IPR039903">
    <property type="entry name" value="Zswim2"/>
</dbReference>
<keyword evidence="6" id="KW-1185">Reference proteome</keyword>
<evidence type="ECO:0000313" key="6">
    <source>
        <dbReference type="Proteomes" id="UP000244855"/>
    </source>
</evidence>
<dbReference type="SMART" id="SM01197">
    <property type="entry name" value="FANCL_C"/>
    <property type="match status" value="1"/>
</dbReference>
<dbReference type="PANTHER" id="PTHR21540">
    <property type="entry name" value="RING FINGER AND SWIM DOMAIN-CONTAINING PROTEIN 2"/>
    <property type="match status" value="1"/>
</dbReference>
<keyword evidence="1" id="KW-0862">Zinc</keyword>
<feature type="domain" description="RING-type" evidence="3">
    <location>
        <begin position="266"/>
        <end position="316"/>
    </location>
</feature>
<reference evidence="5 6" key="1">
    <citation type="journal article" date="2018" name="Sci. Rep.">
        <title>Comparative genomics provides insights into the lifestyle and reveals functional heterogeneity of dark septate endophytic fungi.</title>
        <authorList>
            <person name="Knapp D.G."/>
            <person name="Nemeth J.B."/>
            <person name="Barry K."/>
            <person name="Hainaut M."/>
            <person name="Henrissat B."/>
            <person name="Johnson J."/>
            <person name="Kuo A."/>
            <person name="Lim J.H.P."/>
            <person name="Lipzen A."/>
            <person name="Nolan M."/>
            <person name="Ohm R.A."/>
            <person name="Tamas L."/>
            <person name="Grigoriev I.V."/>
            <person name="Spatafora J.W."/>
            <person name="Nagy L.G."/>
            <person name="Kovacs G.M."/>
        </authorList>
    </citation>
    <scope>NUCLEOTIDE SEQUENCE [LARGE SCALE GENOMIC DNA]</scope>
    <source>
        <strain evidence="5 6">DSE2036</strain>
    </source>
</reference>